<organism evidence="3">
    <name type="scientific">Dissoconium aciculare CBS 342.82</name>
    <dbReference type="NCBI Taxonomy" id="1314786"/>
    <lineage>
        <taxon>Eukaryota</taxon>
        <taxon>Fungi</taxon>
        <taxon>Dikarya</taxon>
        <taxon>Ascomycota</taxon>
        <taxon>Pezizomycotina</taxon>
        <taxon>Dothideomycetes</taxon>
        <taxon>Dothideomycetidae</taxon>
        <taxon>Mycosphaerellales</taxon>
        <taxon>Dissoconiaceae</taxon>
        <taxon>Dissoconium</taxon>
    </lineage>
</organism>
<accession>A0A6J3MI34</accession>
<evidence type="ECO:0000313" key="2">
    <source>
        <dbReference type="Proteomes" id="UP000504637"/>
    </source>
</evidence>
<feature type="transmembrane region" description="Helical" evidence="1">
    <location>
        <begin position="43"/>
        <end position="64"/>
    </location>
</feature>
<keyword evidence="1" id="KW-1133">Transmembrane helix</keyword>
<dbReference type="InterPro" id="IPR035213">
    <property type="entry name" value="DUF5321"/>
</dbReference>
<reference evidence="3" key="2">
    <citation type="submission" date="2020-04" db="EMBL/GenBank/DDBJ databases">
        <authorList>
            <consortium name="NCBI Genome Project"/>
        </authorList>
    </citation>
    <scope>NUCLEOTIDE SEQUENCE</scope>
    <source>
        <strain evidence="3">CBS 342.82</strain>
    </source>
</reference>
<gene>
    <name evidence="3" type="ORF">K489DRAFT_297804</name>
</gene>
<reference evidence="3" key="1">
    <citation type="submission" date="2020-01" db="EMBL/GenBank/DDBJ databases">
        <authorList>
            <consortium name="DOE Joint Genome Institute"/>
            <person name="Haridas S."/>
            <person name="Albert R."/>
            <person name="Binder M."/>
            <person name="Bloem J."/>
            <person name="Labutti K."/>
            <person name="Salamov A."/>
            <person name="Andreopoulos B."/>
            <person name="Baker S.E."/>
            <person name="Barry K."/>
            <person name="Bills G."/>
            <person name="Bluhm B.H."/>
            <person name="Cannon C."/>
            <person name="Castanera R."/>
            <person name="Culley D.E."/>
            <person name="Daum C."/>
            <person name="Ezra D."/>
            <person name="Gonzalez J.B."/>
            <person name="Henrissat B."/>
            <person name="Kuo A."/>
            <person name="Liang C."/>
            <person name="Lipzen A."/>
            <person name="Lutzoni F."/>
            <person name="Magnuson J."/>
            <person name="Mondo S."/>
            <person name="Nolan M."/>
            <person name="Ohm R."/>
            <person name="Pangilinan J."/>
            <person name="Park H.-J."/>
            <person name="Ramirez L."/>
            <person name="Alfaro M."/>
            <person name="Sun H."/>
            <person name="Tritt A."/>
            <person name="Yoshinaga Y."/>
            <person name="Zwiers L.-H."/>
            <person name="Turgeon B.G."/>
            <person name="Goodwin S.B."/>
            <person name="Spatafora J.W."/>
            <person name="Crous P.W."/>
            <person name="Grigoriev I.V."/>
        </authorList>
    </citation>
    <scope>NUCLEOTIDE SEQUENCE</scope>
    <source>
        <strain evidence="3">CBS 342.82</strain>
    </source>
</reference>
<feature type="non-terminal residue" evidence="3">
    <location>
        <position position="136"/>
    </location>
</feature>
<keyword evidence="1" id="KW-0472">Membrane</keyword>
<name>A0A6J3MI34_9PEZI</name>
<dbReference type="Proteomes" id="UP000504637">
    <property type="component" value="Unplaced"/>
</dbReference>
<evidence type="ECO:0000313" key="3">
    <source>
        <dbReference type="RefSeq" id="XP_033464611.1"/>
    </source>
</evidence>
<dbReference type="OrthoDB" id="2253354at2759"/>
<evidence type="ECO:0000256" key="1">
    <source>
        <dbReference type="SAM" id="Phobius"/>
    </source>
</evidence>
<dbReference type="Pfam" id="PF17254">
    <property type="entry name" value="DUF5321"/>
    <property type="match status" value="1"/>
</dbReference>
<keyword evidence="2" id="KW-1185">Reference proteome</keyword>
<proteinExistence type="predicted"/>
<protein>
    <submittedName>
        <fullName evidence="3">Uncharacterized protein</fullName>
    </submittedName>
</protein>
<sequence length="136" mass="15419">LPRLANPSFWSKLTPKAWRKTRTPREAAAHAAERALGADDRRAGIVFLVLGIVVGSNAIHLLNVKREMLNFSRQTDAKIAALREVIQRVKNGEDVDVKRILGTGDAGHEQEWEQVIQELETTDMLWEGRKKREAKR</sequence>
<reference evidence="3" key="3">
    <citation type="submission" date="2025-08" db="UniProtKB">
        <authorList>
            <consortium name="RefSeq"/>
        </authorList>
    </citation>
    <scope>IDENTIFICATION</scope>
    <source>
        <strain evidence="3">CBS 342.82</strain>
    </source>
</reference>
<keyword evidence="1" id="KW-0812">Transmembrane</keyword>
<feature type="non-terminal residue" evidence="3">
    <location>
        <position position="1"/>
    </location>
</feature>
<dbReference type="GeneID" id="54358142"/>
<dbReference type="AlphaFoldDB" id="A0A6J3MI34"/>
<dbReference type="RefSeq" id="XP_033464611.1">
    <property type="nucleotide sequence ID" value="XM_033600342.1"/>
</dbReference>